<keyword evidence="6" id="KW-1185">Reference proteome</keyword>
<evidence type="ECO:0000256" key="1">
    <source>
        <dbReference type="ARBA" id="ARBA00001946"/>
    </source>
</evidence>
<evidence type="ECO:0000256" key="2">
    <source>
        <dbReference type="ARBA" id="ARBA00022801"/>
    </source>
</evidence>
<feature type="domain" description="Nudix hydrolase" evidence="4">
    <location>
        <begin position="6"/>
        <end position="142"/>
    </location>
</feature>
<dbReference type="InterPro" id="IPR020476">
    <property type="entry name" value="Nudix_hydrolase"/>
</dbReference>
<evidence type="ECO:0000313" key="5">
    <source>
        <dbReference type="EMBL" id="MBB3229862.1"/>
    </source>
</evidence>
<dbReference type="EC" id="3.6.1.55" evidence="5"/>
<dbReference type="GO" id="GO:0035539">
    <property type="term" value="F:8-oxo-7,8-dihydrodeoxyguanosine triphosphate pyrophosphatase activity"/>
    <property type="evidence" value="ECO:0007669"/>
    <property type="project" value="UniProtKB-EC"/>
</dbReference>
<dbReference type="InterPro" id="IPR020084">
    <property type="entry name" value="NUDIX_hydrolase_CS"/>
</dbReference>
<dbReference type="PRINTS" id="PR00502">
    <property type="entry name" value="NUDIXFAMILY"/>
</dbReference>
<evidence type="ECO:0000259" key="4">
    <source>
        <dbReference type="PROSITE" id="PS51462"/>
    </source>
</evidence>
<dbReference type="Pfam" id="PF00293">
    <property type="entry name" value="NUDIX"/>
    <property type="match status" value="1"/>
</dbReference>
<name>A0A7W5ER00_9GAMM</name>
<proteinExistence type="inferred from homology"/>
<dbReference type="Gene3D" id="3.90.79.10">
    <property type="entry name" value="Nucleoside Triphosphate Pyrophosphohydrolase"/>
    <property type="match status" value="1"/>
</dbReference>
<dbReference type="RefSeq" id="WP_183382335.1">
    <property type="nucleotide sequence ID" value="NZ_JACHXR010000001.1"/>
</dbReference>
<dbReference type="Proteomes" id="UP000518892">
    <property type="component" value="Unassembled WGS sequence"/>
</dbReference>
<gene>
    <name evidence="5" type="ORF">FHR97_000677</name>
</gene>
<protein>
    <submittedName>
        <fullName evidence="5">8-oxo-dGTP diphosphatase</fullName>
        <ecNumber evidence="5">3.6.1.55</ecNumber>
    </submittedName>
</protein>
<dbReference type="PANTHER" id="PTHR43736:SF1">
    <property type="entry name" value="DIHYDRONEOPTERIN TRIPHOSPHATE DIPHOSPHATASE"/>
    <property type="match status" value="1"/>
</dbReference>
<dbReference type="SUPFAM" id="SSF55811">
    <property type="entry name" value="Nudix"/>
    <property type="match status" value="1"/>
</dbReference>
<dbReference type="CDD" id="cd04673">
    <property type="entry name" value="NUDIX_ADPRase"/>
    <property type="match status" value="1"/>
</dbReference>
<dbReference type="PANTHER" id="PTHR43736">
    <property type="entry name" value="ADP-RIBOSE PYROPHOSPHATASE"/>
    <property type="match status" value="1"/>
</dbReference>
<dbReference type="AlphaFoldDB" id="A0A7W5ER00"/>
<comment type="similarity">
    <text evidence="3">Belongs to the Nudix hydrolase family.</text>
</comment>
<evidence type="ECO:0000313" key="6">
    <source>
        <dbReference type="Proteomes" id="UP000518892"/>
    </source>
</evidence>
<dbReference type="InterPro" id="IPR015797">
    <property type="entry name" value="NUDIX_hydrolase-like_dom_sf"/>
</dbReference>
<dbReference type="PROSITE" id="PS51462">
    <property type="entry name" value="NUDIX"/>
    <property type="match status" value="1"/>
</dbReference>
<comment type="caution">
    <text evidence="5">The sequence shown here is derived from an EMBL/GenBank/DDBJ whole genome shotgun (WGS) entry which is preliminary data.</text>
</comment>
<keyword evidence="2 3" id="KW-0378">Hydrolase</keyword>
<comment type="cofactor">
    <cofactor evidence="1">
        <name>Mg(2+)</name>
        <dbReference type="ChEBI" id="CHEBI:18420"/>
    </cofactor>
</comment>
<accession>A0A7W5ER00</accession>
<sequence length="147" mass="15867">MTGTRWPRVAVSAAVVRDGRILMVRRAHPPNAGRLALPGGKVEPGESLHQAVRRELREETGLEGRVREVETALDVFDRDSQGALRAHFVIVVLRVDWQGGEAVAGGDAEALCWLDLAALEAAGDTVCRSAAEIARRLLAGRPAQNCR</sequence>
<organism evidence="5 6">
    <name type="scientific">Halomonas stenophila</name>
    <dbReference type="NCBI Taxonomy" id="795312"/>
    <lineage>
        <taxon>Bacteria</taxon>
        <taxon>Pseudomonadati</taxon>
        <taxon>Pseudomonadota</taxon>
        <taxon>Gammaproteobacteria</taxon>
        <taxon>Oceanospirillales</taxon>
        <taxon>Halomonadaceae</taxon>
        <taxon>Halomonas</taxon>
    </lineage>
</organism>
<dbReference type="PROSITE" id="PS00893">
    <property type="entry name" value="NUDIX_BOX"/>
    <property type="match status" value="1"/>
</dbReference>
<dbReference type="InterPro" id="IPR000086">
    <property type="entry name" value="NUDIX_hydrolase_dom"/>
</dbReference>
<reference evidence="5 6" key="1">
    <citation type="submission" date="2020-08" db="EMBL/GenBank/DDBJ databases">
        <title>Genomic Encyclopedia of Type Strains, Phase III (KMG-III): the genomes of soil and plant-associated and newly described type strains.</title>
        <authorList>
            <person name="Whitman W."/>
        </authorList>
    </citation>
    <scope>NUCLEOTIDE SEQUENCE [LARGE SCALE GENOMIC DNA]</scope>
    <source>
        <strain evidence="5 6">CECT 7744</strain>
    </source>
</reference>
<dbReference type="EMBL" id="JACHXR010000001">
    <property type="protein sequence ID" value="MBB3229862.1"/>
    <property type="molecule type" value="Genomic_DNA"/>
</dbReference>
<evidence type="ECO:0000256" key="3">
    <source>
        <dbReference type="RuleBase" id="RU003476"/>
    </source>
</evidence>